<evidence type="ECO:0000256" key="2">
    <source>
        <dbReference type="SAM" id="SignalP"/>
    </source>
</evidence>
<evidence type="ECO:0000313" key="4">
    <source>
        <dbReference type="Proteomes" id="UP001524586"/>
    </source>
</evidence>
<dbReference type="RefSeq" id="WP_256614392.1">
    <property type="nucleotide sequence ID" value="NZ_JANIBK010000021.1"/>
</dbReference>
<dbReference type="EMBL" id="JANIBK010000021">
    <property type="protein sequence ID" value="MCQ8128030.1"/>
    <property type="molecule type" value="Genomic_DNA"/>
</dbReference>
<accession>A0ABT1U3N0</accession>
<comment type="caution">
    <text evidence="3">The sequence shown here is derived from an EMBL/GenBank/DDBJ whole genome shotgun (WGS) entry which is preliminary data.</text>
</comment>
<evidence type="ECO:0000256" key="1">
    <source>
        <dbReference type="SAM" id="MobiDB-lite"/>
    </source>
</evidence>
<evidence type="ECO:0000313" key="3">
    <source>
        <dbReference type="EMBL" id="MCQ8128030.1"/>
    </source>
</evidence>
<reference evidence="3 4" key="1">
    <citation type="submission" date="2022-07" db="EMBL/GenBank/DDBJ databases">
        <title>Methylomonas rivi sp. nov., Methylomonas rosea sp. nov., Methylomonas aureus sp. nov. and Methylomonas subterranea sp. nov., four novel methanotrophs isolated from a freshwater creek and the deep terrestrial subsurface.</title>
        <authorList>
            <person name="Abin C."/>
            <person name="Sankaranarayanan K."/>
            <person name="Garner C."/>
            <person name="Sindelar R."/>
            <person name="Kotary K."/>
            <person name="Garner R."/>
            <person name="Barclay S."/>
            <person name="Lawson P."/>
            <person name="Krumholz L."/>
        </authorList>
    </citation>
    <scope>NUCLEOTIDE SEQUENCE [LARGE SCALE GENOMIC DNA]</scope>
    <source>
        <strain evidence="3 4">WSC-6</strain>
    </source>
</reference>
<proteinExistence type="predicted"/>
<evidence type="ECO:0008006" key="5">
    <source>
        <dbReference type="Google" id="ProtNLM"/>
    </source>
</evidence>
<sequence length="108" mass="11980">MNSSLKILTLSALLSLSAASHAEQAPTAGGKGMGHEMGAMDPAKMTEHLKQKQEHMLTMHDLSNKILAEKDPLKQQALKDRQLELIKAHHMEMMSMHHGKPADHNNMH</sequence>
<feature type="compositionally biased region" description="Basic and acidic residues" evidence="1">
    <location>
        <begin position="44"/>
        <end position="54"/>
    </location>
</feature>
<feature type="chain" id="PRO_5045484575" description="DUF305 domain-containing protein" evidence="2">
    <location>
        <begin position="23"/>
        <end position="108"/>
    </location>
</feature>
<protein>
    <recommendedName>
        <fullName evidence="5">DUF305 domain-containing protein</fullName>
    </recommendedName>
</protein>
<dbReference type="Proteomes" id="UP001524586">
    <property type="component" value="Unassembled WGS sequence"/>
</dbReference>
<keyword evidence="2" id="KW-0732">Signal</keyword>
<organism evidence="3 4">
    <name type="scientific">Methylomonas rivi</name>
    <dbReference type="NCBI Taxonomy" id="2952226"/>
    <lineage>
        <taxon>Bacteria</taxon>
        <taxon>Pseudomonadati</taxon>
        <taxon>Pseudomonadota</taxon>
        <taxon>Gammaproteobacteria</taxon>
        <taxon>Methylococcales</taxon>
        <taxon>Methylococcaceae</taxon>
        <taxon>Methylomonas</taxon>
    </lineage>
</organism>
<gene>
    <name evidence="3" type="ORF">NP596_06100</name>
</gene>
<keyword evidence="4" id="KW-1185">Reference proteome</keyword>
<feature type="signal peptide" evidence="2">
    <location>
        <begin position="1"/>
        <end position="22"/>
    </location>
</feature>
<feature type="region of interest" description="Disordered" evidence="1">
    <location>
        <begin position="19"/>
        <end position="54"/>
    </location>
</feature>
<name>A0ABT1U3N0_9GAMM</name>